<keyword evidence="5" id="KW-0812">Transmembrane</keyword>
<evidence type="ECO:0000313" key="16">
    <source>
        <dbReference type="EMBL" id="CAA0106365.1"/>
    </source>
</evidence>
<keyword evidence="3 10" id="KW-0813">Transport</keyword>
<evidence type="ECO:0000256" key="4">
    <source>
        <dbReference type="ARBA" id="ARBA00022452"/>
    </source>
</evidence>
<feature type="domain" description="NolW-like" evidence="14">
    <location>
        <begin position="263"/>
        <end position="338"/>
    </location>
</feature>
<name>A0A5S9PQ52_9GAMM</name>
<dbReference type="OrthoDB" id="9775455at2"/>
<feature type="domain" description="GspD-like N0" evidence="15">
    <location>
        <begin position="27"/>
        <end position="96"/>
    </location>
</feature>
<evidence type="ECO:0000256" key="7">
    <source>
        <dbReference type="ARBA" id="ARBA00022927"/>
    </source>
</evidence>
<feature type="compositionally biased region" description="Polar residues" evidence="11">
    <location>
        <begin position="662"/>
        <end position="676"/>
    </location>
</feature>
<evidence type="ECO:0000256" key="9">
    <source>
        <dbReference type="ARBA" id="ARBA00023237"/>
    </source>
</evidence>
<dbReference type="InterPro" id="IPR004845">
    <property type="entry name" value="T2SS_GspD_CS"/>
</dbReference>
<dbReference type="Pfam" id="PF21305">
    <property type="entry name" value="type_II_gspD_N0"/>
    <property type="match status" value="1"/>
</dbReference>
<dbReference type="InterPro" id="IPR038591">
    <property type="entry name" value="NolW-like_sf"/>
</dbReference>
<dbReference type="GO" id="GO:0015627">
    <property type="term" value="C:type II protein secretion system complex"/>
    <property type="evidence" value="ECO:0007669"/>
    <property type="project" value="InterPro"/>
</dbReference>
<dbReference type="InterPro" id="IPR050810">
    <property type="entry name" value="Bact_Secretion_Sys_Channel"/>
</dbReference>
<evidence type="ECO:0000256" key="2">
    <source>
        <dbReference type="ARBA" id="ARBA00006980"/>
    </source>
</evidence>
<dbReference type="GO" id="GO:0015628">
    <property type="term" value="P:protein secretion by the type II secretion system"/>
    <property type="evidence" value="ECO:0007669"/>
    <property type="project" value="InterPro"/>
</dbReference>
<dbReference type="InterPro" id="IPR005644">
    <property type="entry name" value="NolW-like"/>
</dbReference>
<keyword evidence="7" id="KW-0653">Protein transport</keyword>
<evidence type="ECO:0000259" key="14">
    <source>
        <dbReference type="Pfam" id="PF03958"/>
    </source>
</evidence>
<dbReference type="InterPro" id="IPR013356">
    <property type="entry name" value="T2SS_GspD"/>
</dbReference>
<feature type="domain" description="NolW-like" evidence="14">
    <location>
        <begin position="186"/>
        <end position="255"/>
    </location>
</feature>
<proteinExistence type="inferred from homology"/>
<evidence type="ECO:0000313" key="17">
    <source>
        <dbReference type="Proteomes" id="UP000434580"/>
    </source>
</evidence>
<dbReference type="Pfam" id="PF00263">
    <property type="entry name" value="Secretin"/>
    <property type="match status" value="1"/>
</dbReference>
<dbReference type="InterPro" id="IPR001775">
    <property type="entry name" value="GspD/PilQ"/>
</dbReference>
<feature type="chain" id="PRO_5030138063" evidence="12">
    <location>
        <begin position="21"/>
        <end position="676"/>
    </location>
</feature>
<reference evidence="16 17" key="1">
    <citation type="submission" date="2019-11" db="EMBL/GenBank/DDBJ databases">
        <authorList>
            <person name="Holert J."/>
        </authorList>
    </citation>
    <scope>NUCLEOTIDE SEQUENCE [LARGE SCALE GENOMIC DNA]</scope>
    <source>
        <strain evidence="16">BC5_2</strain>
    </source>
</reference>
<dbReference type="NCBIfam" id="TIGR02517">
    <property type="entry name" value="type_II_gspD"/>
    <property type="match status" value="1"/>
</dbReference>
<feature type="signal peptide" evidence="12">
    <location>
        <begin position="1"/>
        <end position="20"/>
    </location>
</feature>
<dbReference type="InterPro" id="IPR004846">
    <property type="entry name" value="T2SS/T3SS_dom"/>
</dbReference>
<dbReference type="AlphaFoldDB" id="A0A5S9PQ52"/>
<evidence type="ECO:0000259" key="13">
    <source>
        <dbReference type="Pfam" id="PF00263"/>
    </source>
</evidence>
<comment type="similarity">
    <text evidence="2">Belongs to the bacterial secretin family. GSP D subfamily.</text>
</comment>
<dbReference type="PROSITE" id="PS00875">
    <property type="entry name" value="T2SP_D"/>
    <property type="match status" value="1"/>
</dbReference>
<evidence type="ECO:0000256" key="5">
    <source>
        <dbReference type="ARBA" id="ARBA00022692"/>
    </source>
</evidence>
<accession>A0A5S9PQ52</accession>
<organism evidence="16 17">
    <name type="scientific">BD1-7 clade bacterium</name>
    <dbReference type="NCBI Taxonomy" id="2029982"/>
    <lineage>
        <taxon>Bacteria</taxon>
        <taxon>Pseudomonadati</taxon>
        <taxon>Pseudomonadota</taxon>
        <taxon>Gammaproteobacteria</taxon>
        <taxon>Cellvibrionales</taxon>
        <taxon>Spongiibacteraceae</taxon>
        <taxon>BD1-7 clade</taxon>
    </lineage>
</organism>
<keyword evidence="4" id="KW-1134">Transmembrane beta strand</keyword>
<evidence type="ECO:0000256" key="8">
    <source>
        <dbReference type="ARBA" id="ARBA00023136"/>
    </source>
</evidence>
<dbReference type="Pfam" id="PF03958">
    <property type="entry name" value="Secretin_N"/>
    <property type="match status" value="3"/>
</dbReference>
<feature type="domain" description="NolW-like" evidence="14">
    <location>
        <begin position="123"/>
        <end position="182"/>
    </location>
</feature>
<keyword evidence="6 12" id="KW-0732">Signal</keyword>
<feature type="region of interest" description="Disordered" evidence="11">
    <location>
        <begin position="651"/>
        <end position="676"/>
    </location>
</feature>
<dbReference type="Gene3D" id="3.30.1370.120">
    <property type="match status" value="3"/>
</dbReference>
<dbReference type="GO" id="GO:0009279">
    <property type="term" value="C:cell outer membrane"/>
    <property type="evidence" value="ECO:0007669"/>
    <property type="project" value="UniProtKB-SubCell"/>
</dbReference>
<feature type="compositionally biased region" description="Basic and acidic residues" evidence="11">
    <location>
        <begin position="651"/>
        <end position="661"/>
    </location>
</feature>
<evidence type="ECO:0000256" key="12">
    <source>
        <dbReference type="SAM" id="SignalP"/>
    </source>
</evidence>
<dbReference type="PRINTS" id="PR00811">
    <property type="entry name" value="BCTERIALGSPD"/>
</dbReference>
<dbReference type="PANTHER" id="PTHR30332:SF24">
    <property type="entry name" value="SECRETIN GSPD-RELATED"/>
    <property type="match status" value="1"/>
</dbReference>
<keyword evidence="9" id="KW-0998">Cell outer membrane</keyword>
<evidence type="ECO:0000256" key="10">
    <source>
        <dbReference type="RuleBase" id="RU004004"/>
    </source>
</evidence>
<dbReference type="EMBL" id="CACSII010000012">
    <property type="protein sequence ID" value="CAA0106365.1"/>
    <property type="molecule type" value="Genomic_DNA"/>
</dbReference>
<gene>
    <name evidence="16" type="primary">xcpQ</name>
    <name evidence="16" type="ORF">DPBNPPHM_01263</name>
</gene>
<evidence type="ECO:0000256" key="3">
    <source>
        <dbReference type="ARBA" id="ARBA00022448"/>
    </source>
</evidence>
<feature type="domain" description="Type II/III secretion system secretin-like" evidence="13">
    <location>
        <begin position="429"/>
        <end position="600"/>
    </location>
</feature>
<evidence type="ECO:0000256" key="6">
    <source>
        <dbReference type="ARBA" id="ARBA00022729"/>
    </source>
</evidence>
<comment type="subcellular location">
    <subcellularLocation>
        <location evidence="1 10">Cell outer membrane</location>
    </subcellularLocation>
</comment>
<evidence type="ECO:0000256" key="11">
    <source>
        <dbReference type="SAM" id="MobiDB-lite"/>
    </source>
</evidence>
<evidence type="ECO:0000259" key="15">
    <source>
        <dbReference type="Pfam" id="PF21305"/>
    </source>
</evidence>
<dbReference type="PANTHER" id="PTHR30332">
    <property type="entry name" value="PROBABLE GENERAL SECRETION PATHWAY PROTEIN D"/>
    <property type="match status" value="1"/>
</dbReference>
<dbReference type="InterPro" id="IPR049371">
    <property type="entry name" value="GspD-like_N0"/>
</dbReference>
<sequence length="676" mass="73361">MKIKALVLAACLMQPFYLQAQEQEYTLNFKDSDIKELIKFVADVTGYTVIIDPKVKAKIEVISEEPVNEQELYDLFLAVLDVNGYTAVLNENILRVIPDKKARTSPLKVSSGATTQNNAEFITQIIELKNVNATKLIPVLRPLVPQQGHMAAYVDTNSIIITDTADNVQKVLEIIRNIDKSPHKDVEVIRLKHAAAEEAVKIINQINKPTGGGKSQPESDQVQLVADTRSNSVIVNGTLQARQRIKKLIQELDTPLETTGNAQVFYLHHASAKDLAPVLSKVSQNMAKLGGEVQAKGSTVKAATIEADEASNSIIITAQPDVMEGLKALVKRLDIPREMVLVEAIIVEVLVNDDKALGFDFLVANQNSGFGGTNNSSSLGALAPAFTTNTDNAAAGLASALTSTALQGGTWGVLDYNPDGSSFAAILTALEENGETNILSTPSLMTLDNNEASIVVGQEVPFITGSFTSTGNNSSNPGNPFQTIERSNVGITLNVTPHVNKGEQITLDITQIVSGLTGSTASQVGSADIITNERRIETSVRVRDGDTVVLGGLIRDEVQESVRKVPLLGDIPWIGRLFKSSSSNIRKTNLMVFLRPTVVRNAAESLKLSEKSYRDIRSVQNLKYEKGVDLFPNEVLPVLPTWEEQLQRIEMLDRPKNEETKTSPSEAKFSSESAVD</sequence>
<protein>
    <submittedName>
        <fullName evidence="16">Type II secretion system protein D</fullName>
    </submittedName>
</protein>
<evidence type="ECO:0000256" key="1">
    <source>
        <dbReference type="ARBA" id="ARBA00004442"/>
    </source>
</evidence>
<keyword evidence="8" id="KW-0472">Membrane</keyword>
<dbReference type="Proteomes" id="UP000434580">
    <property type="component" value="Unassembled WGS sequence"/>
</dbReference>